<proteinExistence type="inferred from homology"/>
<comment type="similarity">
    <text evidence="1">Belongs to the mTERF family.</text>
</comment>
<comment type="caution">
    <text evidence="4">The sequence shown here is derived from an EMBL/GenBank/DDBJ whole genome shotgun (WGS) entry which is preliminary data.</text>
</comment>
<evidence type="ECO:0000256" key="1">
    <source>
        <dbReference type="ARBA" id="ARBA00007692"/>
    </source>
</evidence>
<keyword evidence="2" id="KW-0805">Transcription regulation</keyword>
<organism evidence="4 5">
    <name type="scientific">Dunaliella salina</name>
    <name type="common">Green alga</name>
    <name type="synonym">Protococcus salinus</name>
    <dbReference type="NCBI Taxonomy" id="3046"/>
    <lineage>
        <taxon>Eukaryota</taxon>
        <taxon>Viridiplantae</taxon>
        <taxon>Chlorophyta</taxon>
        <taxon>core chlorophytes</taxon>
        <taxon>Chlorophyceae</taxon>
        <taxon>CS clade</taxon>
        <taxon>Chlamydomonadales</taxon>
        <taxon>Dunaliellaceae</taxon>
        <taxon>Dunaliella</taxon>
    </lineage>
</organism>
<protein>
    <recommendedName>
        <fullName evidence="6">Encoded protein</fullName>
    </recommendedName>
</protein>
<accession>A0ABQ7GSJ1</accession>
<evidence type="ECO:0000313" key="5">
    <source>
        <dbReference type="Proteomes" id="UP000815325"/>
    </source>
</evidence>
<keyword evidence="2" id="KW-0806">Transcription termination</keyword>
<evidence type="ECO:0000256" key="3">
    <source>
        <dbReference type="ARBA" id="ARBA00022946"/>
    </source>
</evidence>
<dbReference type="Proteomes" id="UP000815325">
    <property type="component" value="Unassembled WGS sequence"/>
</dbReference>
<gene>
    <name evidence="4" type="ORF">DUNSADRAFT_4194</name>
</gene>
<evidence type="ECO:0008006" key="6">
    <source>
        <dbReference type="Google" id="ProtNLM"/>
    </source>
</evidence>
<dbReference type="Gene3D" id="1.25.70.10">
    <property type="entry name" value="Transcription termination factor 3, mitochondrial"/>
    <property type="match status" value="1"/>
</dbReference>
<sequence>MALQSVLDRHVGKRAVGSILRAMPSVLNTSSDTIDWHFEELATMLGPDTAASLAVKAPFILCMAPFMVWSKLTFLQRLLGISIESAQAIVVRQPRLLCMAQAALEARLRELQSMAR</sequence>
<keyword evidence="3" id="KW-0809">Transit peptide</keyword>
<evidence type="ECO:0000313" key="4">
    <source>
        <dbReference type="EMBL" id="KAF5837558.1"/>
    </source>
</evidence>
<evidence type="ECO:0000256" key="2">
    <source>
        <dbReference type="ARBA" id="ARBA00022472"/>
    </source>
</evidence>
<keyword evidence="2" id="KW-0804">Transcription</keyword>
<reference evidence="4" key="1">
    <citation type="submission" date="2017-08" db="EMBL/GenBank/DDBJ databases">
        <authorList>
            <person name="Polle J.E."/>
            <person name="Barry K."/>
            <person name="Cushman J."/>
            <person name="Schmutz J."/>
            <person name="Tran D."/>
            <person name="Hathwaick L.T."/>
            <person name="Yim W.C."/>
            <person name="Jenkins J."/>
            <person name="Mckie-Krisberg Z.M."/>
            <person name="Prochnik S."/>
            <person name="Lindquist E."/>
            <person name="Dockter R.B."/>
            <person name="Adam C."/>
            <person name="Molina H."/>
            <person name="Bunkerborg J."/>
            <person name="Jin E."/>
            <person name="Buchheim M."/>
            <person name="Magnuson J."/>
        </authorList>
    </citation>
    <scope>NUCLEOTIDE SEQUENCE</scope>
    <source>
        <strain evidence="4">CCAP 19/18</strain>
    </source>
</reference>
<dbReference type="InterPro" id="IPR003690">
    <property type="entry name" value="MTERF"/>
</dbReference>
<dbReference type="EMBL" id="MU069611">
    <property type="protein sequence ID" value="KAF5837558.1"/>
    <property type="molecule type" value="Genomic_DNA"/>
</dbReference>
<name>A0ABQ7GSJ1_DUNSA</name>
<keyword evidence="5" id="KW-1185">Reference proteome</keyword>
<dbReference type="InterPro" id="IPR038538">
    <property type="entry name" value="MTERF_sf"/>
</dbReference>
<dbReference type="Pfam" id="PF02536">
    <property type="entry name" value="mTERF"/>
    <property type="match status" value="1"/>
</dbReference>